<evidence type="ECO:0000256" key="1">
    <source>
        <dbReference type="ARBA" id="ARBA00009875"/>
    </source>
</evidence>
<protein>
    <recommendedName>
        <fullName evidence="4">Large ribosomal subunit protein eL34</fullName>
    </recommendedName>
    <alternativeName>
        <fullName evidence="5">60S ribosomal protein L34</fullName>
    </alternativeName>
</protein>
<evidence type="ECO:0000256" key="5">
    <source>
        <dbReference type="ARBA" id="ARBA00035333"/>
    </source>
</evidence>
<accession>A0AAV7JB22</accession>
<name>A0AAV7JB22_9METZ</name>
<evidence type="ECO:0000256" key="3">
    <source>
        <dbReference type="ARBA" id="ARBA00023274"/>
    </source>
</evidence>
<comment type="caution">
    <text evidence="6">The sequence shown here is derived from an EMBL/GenBank/DDBJ whole genome shotgun (WGS) entry which is preliminary data.</text>
</comment>
<reference evidence="6 7" key="1">
    <citation type="journal article" date="2023" name="BMC Biol.">
        <title>The compact genome of the sponge Oopsacas minuta (Hexactinellida) is lacking key metazoan core genes.</title>
        <authorList>
            <person name="Santini S."/>
            <person name="Schenkelaars Q."/>
            <person name="Jourda C."/>
            <person name="Duchesne M."/>
            <person name="Belahbib H."/>
            <person name="Rocher C."/>
            <person name="Selva M."/>
            <person name="Riesgo A."/>
            <person name="Vervoort M."/>
            <person name="Leys S.P."/>
            <person name="Kodjabachian L."/>
            <person name="Le Bivic A."/>
            <person name="Borchiellini C."/>
            <person name="Claverie J.M."/>
            <person name="Renard E."/>
        </authorList>
    </citation>
    <scope>NUCLEOTIDE SEQUENCE [LARGE SCALE GENOMIC DNA]</scope>
    <source>
        <strain evidence="6">SPO-2</strain>
    </source>
</reference>
<dbReference type="GO" id="GO:0005840">
    <property type="term" value="C:ribosome"/>
    <property type="evidence" value="ECO:0007669"/>
    <property type="project" value="UniProtKB-KW"/>
</dbReference>
<evidence type="ECO:0000313" key="6">
    <source>
        <dbReference type="EMBL" id="KAI6645904.1"/>
    </source>
</evidence>
<dbReference type="Gene3D" id="6.20.370.70">
    <property type="match status" value="1"/>
</dbReference>
<evidence type="ECO:0000313" key="7">
    <source>
        <dbReference type="Proteomes" id="UP001165289"/>
    </source>
</evidence>
<gene>
    <name evidence="6" type="ORF">LOD99_13162</name>
</gene>
<dbReference type="InterPro" id="IPR008195">
    <property type="entry name" value="Ribosomal_eL34"/>
</dbReference>
<dbReference type="GO" id="GO:0003735">
    <property type="term" value="F:structural constituent of ribosome"/>
    <property type="evidence" value="ECO:0007669"/>
    <property type="project" value="InterPro"/>
</dbReference>
<dbReference type="Gene3D" id="6.20.340.10">
    <property type="match status" value="1"/>
</dbReference>
<evidence type="ECO:0000256" key="2">
    <source>
        <dbReference type="ARBA" id="ARBA00022980"/>
    </source>
</evidence>
<dbReference type="PROSITE" id="PS01145">
    <property type="entry name" value="RIBOSOMAL_L34E"/>
    <property type="match status" value="1"/>
</dbReference>
<dbReference type="AlphaFoldDB" id="A0AAV7JB22"/>
<dbReference type="Pfam" id="PF01199">
    <property type="entry name" value="Ribosomal_L34e"/>
    <property type="match status" value="1"/>
</dbReference>
<dbReference type="GO" id="GO:1990904">
    <property type="term" value="C:ribonucleoprotein complex"/>
    <property type="evidence" value="ECO:0007669"/>
    <property type="project" value="UniProtKB-KW"/>
</dbReference>
<evidence type="ECO:0000256" key="4">
    <source>
        <dbReference type="ARBA" id="ARBA00035227"/>
    </source>
</evidence>
<comment type="similarity">
    <text evidence="1">Belongs to the eukaryotic ribosomal protein eL34 family.</text>
</comment>
<dbReference type="InterPro" id="IPR038562">
    <property type="entry name" value="Ribosomal_eL34_C_sf"/>
</dbReference>
<organism evidence="6 7">
    <name type="scientific">Oopsacas minuta</name>
    <dbReference type="NCBI Taxonomy" id="111878"/>
    <lineage>
        <taxon>Eukaryota</taxon>
        <taxon>Metazoa</taxon>
        <taxon>Porifera</taxon>
        <taxon>Hexactinellida</taxon>
        <taxon>Hexasterophora</taxon>
        <taxon>Lyssacinosida</taxon>
        <taxon>Leucopsacidae</taxon>
        <taxon>Oopsacas</taxon>
    </lineage>
</organism>
<dbReference type="PRINTS" id="PR01250">
    <property type="entry name" value="RIBOSOMALL34"/>
</dbReference>
<dbReference type="InterPro" id="IPR018065">
    <property type="entry name" value="Ribosomal_eL34_CS"/>
</dbReference>
<keyword evidence="2 6" id="KW-0689">Ribosomal protein</keyword>
<dbReference type="GO" id="GO:0006412">
    <property type="term" value="P:translation"/>
    <property type="evidence" value="ECO:0007669"/>
    <property type="project" value="InterPro"/>
</dbReference>
<dbReference type="EMBL" id="JAKMXF010000365">
    <property type="protein sequence ID" value="KAI6645904.1"/>
    <property type="molecule type" value="Genomic_DNA"/>
</dbReference>
<sequence>MVQRLRYRRRKSYNTKSNKVKISKTPGGRLVYLPRKKLGKRPASKEAMNGYKKVRLHGIPAVRPYELKRMSRCQKKVNRSYGGCLDHKSLKNRIIQAFLVEEQKVVQKLCKARSKK</sequence>
<keyword evidence="7" id="KW-1185">Reference proteome</keyword>
<dbReference type="PANTHER" id="PTHR46595">
    <property type="entry name" value="60S RIBOSOMAL PROTEIN L34"/>
    <property type="match status" value="1"/>
</dbReference>
<proteinExistence type="inferred from homology"/>
<keyword evidence="3" id="KW-0687">Ribonucleoprotein</keyword>
<dbReference type="Proteomes" id="UP001165289">
    <property type="component" value="Unassembled WGS sequence"/>
</dbReference>